<evidence type="ECO:0000256" key="1">
    <source>
        <dbReference type="ARBA" id="ARBA00003236"/>
    </source>
</evidence>
<dbReference type="Gene3D" id="3.20.20.370">
    <property type="entry name" value="Glycoside hydrolase/deacetylase"/>
    <property type="match status" value="1"/>
</dbReference>
<dbReference type="Pfam" id="PF01522">
    <property type="entry name" value="Polysacc_deac_1"/>
    <property type="match status" value="1"/>
</dbReference>
<dbReference type="EMBL" id="CP034328">
    <property type="protein sequence ID" value="AZL60509.1"/>
    <property type="molecule type" value="Genomic_DNA"/>
</dbReference>
<dbReference type="PROSITE" id="PS51677">
    <property type="entry name" value="NODB"/>
    <property type="match status" value="1"/>
</dbReference>
<evidence type="ECO:0000259" key="5">
    <source>
        <dbReference type="PROSITE" id="PS51677"/>
    </source>
</evidence>
<evidence type="ECO:0000256" key="4">
    <source>
        <dbReference type="ARBA" id="ARBA00032976"/>
    </source>
</evidence>
<evidence type="ECO:0000256" key="3">
    <source>
        <dbReference type="ARBA" id="ARBA00020071"/>
    </source>
</evidence>
<sequence>MTVMGRPDGRKRHHNKAIRSMSWRSQSMTGAGRRNWFRTCPDARLACSLRNLIVKKNDGTLADHWPGDGWLQNFRFCLALLWVPMKTLLTDVTVKLGRAGKRAFRAAIDNRIADFHMPAKMPGDLLLTFDDGPHPDYTPRILDLLDEFDARAVFFMIGARAERHPDLVRACHDRGHVIANHTYTHLDTCAGGRYSRAQVAEDIERCSAVLQGAAGQTTHHFRPPRGELNTKTWGAAKATGHRMMLWSVEGGEWGRRRHLSAAEISDFVTKAVRRRDILLLHDDNEKTLRITADLLSRLRKERFDLTSAVASLR</sequence>
<organism evidence="6 7">
    <name type="scientific">Tabrizicola piscis</name>
    <dbReference type="NCBI Taxonomy" id="2494374"/>
    <lineage>
        <taxon>Bacteria</taxon>
        <taxon>Pseudomonadati</taxon>
        <taxon>Pseudomonadota</taxon>
        <taxon>Alphaproteobacteria</taxon>
        <taxon>Rhodobacterales</taxon>
        <taxon>Paracoccaceae</taxon>
        <taxon>Tabrizicola</taxon>
    </lineage>
</organism>
<feature type="domain" description="NodB homology" evidence="5">
    <location>
        <begin position="123"/>
        <end position="308"/>
    </location>
</feature>
<comment type="function">
    <text evidence="1">Is involved in generating a small heat-stable compound (Nod), an acylated oligomer of N-acetylglucosamine, that stimulates mitosis in various plant protoplasts.</text>
</comment>
<dbReference type="AlphaFoldDB" id="A0A3S8UAD5"/>
<comment type="similarity">
    <text evidence="2">Belongs to the polysaccharide deacetylase family.</text>
</comment>
<dbReference type="PANTHER" id="PTHR10587:SF137">
    <property type="entry name" value="4-DEOXY-4-FORMAMIDO-L-ARABINOSE-PHOSPHOUNDECAPRENOL DEFORMYLASE ARND-RELATED"/>
    <property type="match status" value="1"/>
</dbReference>
<reference evidence="6 7" key="1">
    <citation type="submission" date="2018-12" db="EMBL/GenBank/DDBJ databases">
        <title>Complete genome sequencing of Tabrizicola sp. K13M18.</title>
        <authorList>
            <person name="Bae J.-W."/>
        </authorList>
    </citation>
    <scope>NUCLEOTIDE SEQUENCE [LARGE SCALE GENOMIC DNA]</scope>
    <source>
        <strain evidence="6 7">K13M18</strain>
    </source>
</reference>
<accession>A0A3S8UAD5</accession>
<dbReference type="KEGG" id="taw:EI545_17770"/>
<evidence type="ECO:0000313" key="7">
    <source>
        <dbReference type="Proteomes" id="UP000282002"/>
    </source>
</evidence>
<dbReference type="InterPro" id="IPR011330">
    <property type="entry name" value="Glyco_hydro/deAcase_b/a-brl"/>
</dbReference>
<evidence type="ECO:0000256" key="2">
    <source>
        <dbReference type="ARBA" id="ARBA00010973"/>
    </source>
</evidence>
<dbReference type="Proteomes" id="UP000282002">
    <property type="component" value="Chromosome"/>
</dbReference>
<dbReference type="SUPFAM" id="SSF88713">
    <property type="entry name" value="Glycoside hydrolase/deacetylase"/>
    <property type="match status" value="1"/>
</dbReference>
<evidence type="ECO:0000313" key="6">
    <source>
        <dbReference type="EMBL" id="AZL60509.1"/>
    </source>
</evidence>
<dbReference type="InterPro" id="IPR050248">
    <property type="entry name" value="Polysacc_deacetylase_ArnD"/>
</dbReference>
<gene>
    <name evidence="6" type="ORF">EI545_17770</name>
</gene>
<dbReference type="GO" id="GO:0005975">
    <property type="term" value="P:carbohydrate metabolic process"/>
    <property type="evidence" value="ECO:0007669"/>
    <property type="project" value="InterPro"/>
</dbReference>
<keyword evidence="7" id="KW-1185">Reference proteome</keyword>
<proteinExistence type="inferred from homology"/>
<dbReference type="PANTHER" id="PTHR10587">
    <property type="entry name" value="GLYCOSYL TRANSFERASE-RELATED"/>
    <property type="match status" value="1"/>
</dbReference>
<dbReference type="InterPro" id="IPR002509">
    <property type="entry name" value="NODB_dom"/>
</dbReference>
<protein>
    <recommendedName>
        <fullName evidence="3">Chitooligosaccharide deacetylase</fullName>
    </recommendedName>
    <alternativeName>
        <fullName evidence="4">Nodulation protein B</fullName>
    </alternativeName>
</protein>
<dbReference type="OrthoDB" id="9784220at2"/>
<name>A0A3S8UAD5_9RHOB</name>
<dbReference type="GO" id="GO:0016810">
    <property type="term" value="F:hydrolase activity, acting on carbon-nitrogen (but not peptide) bonds"/>
    <property type="evidence" value="ECO:0007669"/>
    <property type="project" value="InterPro"/>
</dbReference>
<dbReference type="CDD" id="cd10917">
    <property type="entry name" value="CE4_NodB_like_6s_7s"/>
    <property type="match status" value="1"/>
</dbReference>